<accession>A0A8S9S361</accession>
<organism evidence="2 3">
    <name type="scientific">Brassica cretica</name>
    <name type="common">Mustard</name>
    <dbReference type="NCBI Taxonomy" id="69181"/>
    <lineage>
        <taxon>Eukaryota</taxon>
        <taxon>Viridiplantae</taxon>
        <taxon>Streptophyta</taxon>
        <taxon>Embryophyta</taxon>
        <taxon>Tracheophyta</taxon>
        <taxon>Spermatophyta</taxon>
        <taxon>Magnoliopsida</taxon>
        <taxon>eudicotyledons</taxon>
        <taxon>Gunneridae</taxon>
        <taxon>Pentapetalae</taxon>
        <taxon>rosids</taxon>
        <taxon>malvids</taxon>
        <taxon>Brassicales</taxon>
        <taxon>Brassicaceae</taxon>
        <taxon>Brassiceae</taxon>
        <taxon>Brassica</taxon>
    </lineage>
</organism>
<evidence type="ECO:0000313" key="2">
    <source>
        <dbReference type="EMBL" id="KAF3586772.1"/>
    </source>
</evidence>
<comment type="caution">
    <text evidence="2">The sequence shown here is derived from an EMBL/GenBank/DDBJ whole genome shotgun (WGS) entry which is preliminary data.</text>
</comment>
<dbReference type="AlphaFoldDB" id="A0A8S9S361"/>
<gene>
    <name evidence="2" type="ORF">F2Q69_00029304</name>
</gene>
<feature type="compositionally biased region" description="Basic and acidic residues" evidence="1">
    <location>
        <begin position="45"/>
        <end position="57"/>
    </location>
</feature>
<protein>
    <submittedName>
        <fullName evidence="2">Uncharacterized protein</fullName>
    </submittedName>
</protein>
<evidence type="ECO:0000256" key="1">
    <source>
        <dbReference type="SAM" id="MobiDB-lite"/>
    </source>
</evidence>
<dbReference type="EMBL" id="QGKX02000088">
    <property type="protein sequence ID" value="KAF3586772.1"/>
    <property type="molecule type" value="Genomic_DNA"/>
</dbReference>
<feature type="region of interest" description="Disordered" evidence="1">
    <location>
        <begin position="106"/>
        <end position="131"/>
    </location>
</feature>
<sequence length="292" mass="31570">MDLVGNGIAVGDNVTLKPDESVVIEERKEELAEGVDDFQSLTDEEAVKTDEDMRGVAEGEEELGGNGNQDVQAGGEEKKKGVRKILFKKPPGIAVGTSKMRLVQAVLSPRKNGASKSSKRQGGGGEGSKQAEDKGIGELLVMQWFTLRNKEKRCRLGLHRISQRFFRHNGVCGYQVWSLVSSNHGQTTRLLYRRGFGNLASEVLKNPRRSEALAVDSFSLSRVAFLLFLPLPRAVSLPSLSSPRLLLSSLSSPRAAASGGGGRVASRISTLTSLASHLRSKSMLRSVVVIES</sequence>
<feature type="region of interest" description="Disordered" evidence="1">
    <location>
        <begin position="34"/>
        <end position="77"/>
    </location>
</feature>
<name>A0A8S9S361_BRACR</name>
<evidence type="ECO:0000313" key="3">
    <source>
        <dbReference type="Proteomes" id="UP000712600"/>
    </source>
</evidence>
<reference evidence="2" key="1">
    <citation type="submission" date="2019-12" db="EMBL/GenBank/DDBJ databases">
        <title>Genome sequencing and annotation of Brassica cretica.</title>
        <authorList>
            <person name="Studholme D.J."/>
            <person name="Sarris P."/>
        </authorList>
    </citation>
    <scope>NUCLEOTIDE SEQUENCE</scope>
    <source>
        <strain evidence="2">PFS-109/04</strain>
        <tissue evidence="2">Leaf</tissue>
    </source>
</reference>
<proteinExistence type="predicted"/>
<dbReference type="Proteomes" id="UP000712600">
    <property type="component" value="Unassembled WGS sequence"/>
</dbReference>